<dbReference type="FunFam" id="3.40.50.300:FF:000187">
    <property type="entry name" value="Vesicular-fusion ATPase SEC18"/>
    <property type="match status" value="1"/>
</dbReference>
<evidence type="ECO:0000256" key="2">
    <source>
        <dbReference type="ARBA" id="ARBA00006914"/>
    </source>
</evidence>
<feature type="domain" description="AAA+ ATPase" evidence="12">
    <location>
        <begin position="537"/>
        <end position="673"/>
    </location>
</feature>
<evidence type="ECO:0000256" key="9">
    <source>
        <dbReference type="ARBA" id="ARBA00056429"/>
    </source>
</evidence>
<dbReference type="Pfam" id="PF17862">
    <property type="entry name" value="AAA_lid_3"/>
    <property type="match status" value="1"/>
</dbReference>
<dbReference type="CDD" id="cd00009">
    <property type="entry name" value="AAA"/>
    <property type="match status" value="1"/>
</dbReference>
<keyword evidence="14" id="KW-1185">Reference proteome</keyword>
<dbReference type="Pfam" id="PF02933">
    <property type="entry name" value="CDC48_2"/>
    <property type="match status" value="1"/>
</dbReference>
<dbReference type="STRING" id="1336337.A0A3N4KA56"/>
<dbReference type="InterPro" id="IPR041569">
    <property type="entry name" value="AAA_lid_3"/>
</dbReference>
<evidence type="ECO:0000256" key="7">
    <source>
        <dbReference type="ARBA" id="ARBA00022840"/>
    </source>
</evidence>
<evidence type="ECO:0000256" key="4">
    <source>
        <dbReference type="ARBA" id="ARBA00022490"/>
    </source>
</evidence>
<dbReference type="InterPro" id="IPR003959">
    <property type="entry name" value="ATPase_AAA_core"/>
</dbReference>
<dbReference type="SUPFAM" id="SSF54585">
    <property type="entry name" value="Cdc48 domain 2-like"/>
    <property type="match status" value="1"/>
</dbReference>
<dbReference type="AlphaFoldDB" id="A0A3N4KA56"/>
<gene>
    <name evidence="13" type="ORF">L873DRAFT_1826514</name>
</gene>
<feature type="domain" description="AAA+ ATPase" evidence="12">
    <location>
        <begin position="251"/>
        <end position="398"/>
    </location>
</feature>
<evidence type="ECO:0000256" key="8">
    <source>
        <dbReference type="ARBA" id="ARBA00022927"/>
    </source>
</evidence>
<dbReference type="Proteomes" id="UP000276215">
    <property type="component" value="Unassembled WGS sequence"/>
</dbReference>
<organism evidence="13 14">
    <name type="scientific">Choiromyces venosus 120613-1</name>
    <dbReference type="NCBI Taxonomy" id="1336337"/>
    <lineage>
        <taxon>Eukaryota</taxon>
        <taxon>Fungi</taxon>
        <taxon>Dikarya</taxon>
        <taxon>Ascomycota</taxon>
        <taxon>Pezizomycotina</taxon>
        <taxon>Pezizomycetes</taxon>
        <taxon>Pezizales</taxon>
        <taxon>Tuberaceae</taxon>
        <taxon>Choiromyces</taxon>
    </lineage>
</organism>
<evidence type="ECO:0000256" key="3">
    <source>
        <dbReference type="ARBA" id="ARBA00022448"/>
    </source>
</evidence>
<keyword evidence="11" id="KW-0378">Hydrolase</keyword>
<evidence type="ECO:0000256" key="5">
    <source>
        <dbReference type="ARBA" id="ARBA00022737"/>
    </source>
</evidence>
<evidence type="ECO:0000256" key="11">
    <source>
        <dbReference type="RuleBase" id="RU367045"/>
    </source>
</evidence>
<dbReference type="SMART" id="SM00382">
    <property type="entry name" value="AAA"/>
    <property type="match status" value="2"/>
</dbReference>
<dbReference type="SUPFAM" id="SSF50692">
    <property type="entry name" value="ADC-like"/>
    <property type="match status" value="1"/>
</dbReference>
<keyword evidence="4 11" id="KW-0963">Cytoplasm</keyword>
<dbReference type="InterPro" id="IPR027417">
    <property type="entry name" value="P-loop_NTPase"/>
</dbReference>
<keyword evidence="6 11" id="KW-0547">Nucleotide-binding</keyword>
<dbReference type="GO" id="GO:0016887">
    <property type="term" value="F:ATP hydrolysis activity"/>
    <property type="evidence" value="ECO:0007669"/>
    <property type="project" value="InterPro"/>
</dbReference>
<dbReference type="SUPFAM" id="SSF52540">
    <property type="entry name" value="P-loop containing nucleoside triphosphate hydrolases"/>
    <property type="match status" value="2"/>
</dbReference>
<sequence length="757" mass="84022">MSGHGPKRFMVLKSPEEFVSKKLFNIVAVSPQDFPIGQYVICNDTYILRVRPADAIVSGSAGFSSTLRKWVDREAGESITIAPFDQFRAPRLVSLDLGIGFALKKTSDETYDQDELIRLFIQNFEGQIFAPGQLAIMDIRNIKLEIEVKAVQIAQDTDEKSVLPSDAPKSKNPAHHGILKPHTGITFYEAAKSPIKIKHKRSAANAIIRPDFKFEDMGIGGLDTEFSQIFRRAFASRVISHEQVERLGIQHVKGILLFGPPGTGKTLIARQIGKMLRAREPKVVNGPEILNKYVGQSEENIRKLFADAEKEYKEKAEESGLHIIIFDELDAICKQRGSKNDGTGVGDSVVNQLLSKLDGVDQLNNILVIGMTNRMDMIDEALLRPGRLEVHMEISLPDEAGRHQILKIHTNKMRENEAIDPDVNIQELAEKTKNFSGAEIGGLVKSASSFAFNRHVKVETNSQVETVAGMKDVENIKVNRQDFFNALQEVRPAFGVSEEELEQAVQGGIIRYSENINSILAEGHLFVEQVRKSERTLLVSVLMHGPPGSGKTALAASIAKASEFPFIKLVSPEAMVGFNEMSKVSYLSKVFMDAYKSPLNVVIVDNVERILEFVPIGPRFSNPVLQTLLVLLRKQPPLGRRLLIIATTTERSVLAQMDLLNAFDADIAVPNVANHDELKHILRELKAFNSDEERADVLARLRDTTLTPQLNVGIKKIVMGVETARQDKDMSGRFVNVISRAVVENGADLQGGDPRLY</sequence>
<evidence type="ECO:0000259" key="12">
    <source>
        <dbReference type="SMART" id="SM00382"/>
    </source>
</evidence>
<dbReference type="PANTHER" id="PTHR23078">
    <property type="entry name" value="VESICULAR-FUSION PROTEIN NSF"/>
    <property type="match status" value="1"/>
</dbReference>
<dbReference type="Gene3D" id="3.40.50.300">
    <property type="entry name" value="P-loop containing nucleotide triphosphate hydrolases"/>
    <property type="match status" value="2"/>
</dbReference>
<keyword evidence="8 11" id="KW-0653">Protein transport</keyword>
<accession>A0A3N4KA56</accession>
<dbReference type="PANTHER" id="PTHR23078:SF3">
    <property type="entry name" value="VESICLE-FUSING ATPASE"/>
    <property type="match status" value="1"/>
</dbReference>
<evidence type="ECO:0000256" key="10">
    <source>
        <dbReference type="ARBA" id="ARBA00068637"/>
    </source>
</evidence>
<keyword evidence="5" id="KW-0677">Repeat</keyword>
<evidence type="ECO:0000313" key="13">
    <source>
        <dbReference type="EMBL" id="RPB02845.1"/>
    </source>
</evidence>
<dbReference type="InterPro" id="IPR004201">
    <property type="entry name" value="Cdc48_dom2"/>
</dbReference>
<reference evidence="13 14" key="1">
    <citation type="journal article" date="2018" name="Nat. Ecol. Evol.">
        <title>Pezizomycetes genomes reveal the molecular basis of ectomycorrhizal truffle lifestyle.</title>
        <authorList>
            <person name="Murat C."/>
            <person name="Payen T."/>
            <person name="Noel B."/>
            <person name="Kuo A."/>
            <person name="Morin E."/>
            <person name="Chen J."/>
            <person name="Kohler A."/>
            <person name="Krizsan K."/>
            <person name="Balestrini R."/>
            <person name="Da Silva C."/>
            <person name="Montanini B."/>
            <person name="Hainaut M."/>
            <person name="Levati E."/>
            <person name="Barry K.W."/>
            <person name="Belfiori B."/>
            <person name="Cichocki N."/>
            <person name="Clum A."/>
            <person name="Dockter R.B."/>
            <person name="Fauchery L."/>
            <person name="Guy J."/>
            <person name="Iotti M."/>
            <person name="Le Tacon F."/>
            <person name="Lindquist E.A."/>
            <person name="Lipzen A."/>
            <person name="Malagnac F."/>
            <person name="Mello A."/>
            <person name="Molinier V."/>
            <person name="Miyauchi S."/>
            <person name="Poulain J."/>
            <person name="Riccioni C."/>
            <person name="Rubini A."/>
            <person name="Sitrit Y."/>
            <person name="Splivallo R."/>
            <person name="Traeger S."/>
            <person name="Wang M."/>
            <person name="Zifcakova L."/>
            <person name="Wipf D."/>
            <person name="Zambonelli A."/>
            <person name="Paolocci F."/>
            <person name="Nowrousian M."/>
            <person name="Ottonello S."/>
            <person name="Baldrian P."/>
            <person name="Spatafora J.W."/>
            <person name="Henrissat B."/>
            <person name="Nagy L.G."/>
            <person name="Aury J.M."/>
            <person name="Wincker P."/>
            <person name="Grigoriev I.V."/>
            <person name="Bonfante P."/>
            <person name="Martin F.M."/>
        </authorList>
    </citation>
    <scope>NUCLEOTIDE SEQUENCE [LARGE SCALE GENOMIC DNA]</scope>
    <source>
        <strain evidence="13 14">120613-1</strain>
    </source>
</reference>
<dbReference type="EMBL" id="ML120365">
    <property type="protein sequence ID" value="RPB02845.1"/>
    <property type="molecule type" value="Genomic_DNA"/>
</dbReference>
<dbReference type="InterPro" id="IPR003593">
    <property type="entry name" value="AAA+_ATPase"/>
</dbReference>
<proteinExistence type="inferred from homology"/>
<comment type="function">
    <text evidence="9 11">Required for vesicle-mediated transport. Catalyzes the fusion of transport vesicles within the Golgi cisternae. Is also required for transport from the endoplasmic reticulum to the Golgi stack. Seems to function as a fusion protein required for the delivery of cargo proteins to all compartments of the Golgi stack independent of vesicle origin.</text>
</comment>
<evidence type="ECO:0000256" key="1">
    <source>
        <dbReference type="ARBA" id="ARBA00004496"/>
    </source>
</evidence>
<dbReference type="PROSITE" id="PS00674">
    <property type="entry name" value="AAA"/>
    <property type="match status" value="1"/>
</dbReference>
<dbReference type="GO" id="GO:0005795">
    <property type="term" value="C:Golgi stack"/>
    <property type="evidence" value="ECO:0007669"/>
    <property type="project" value="TreeGrafter"/>
</dbReference>
<dbReference type="Gene3D" id="3.10.330.10">
    <property type="match status" value="1"/>
</dbReference>
<keyword evidence="3 11" id="KW-0813">Transport</keyword>
<dbReference type="GO" id="GO:0035494">
    <property type="term" value="P:SNARE complex disassembly"/>
    <property type="evidence" value="ECO:0007669"/>
    <property type="project" value="InterPro"/>
</dbReference>
<dbReference type="Gene3D" id="2.40.40.20">
    <property type="match status" value="1"/>
</dbReference>
<comment type="similarity">
    <text evidence="2 11">Belongs to the AAA ATPase family.</text>
</comment>
<keyword evidence="11" id="KW-0931">ER-Golgi transport</keyword>
<dbReference type="GO" id="GO:0043001">
    <property type="term" value="P:Golgi to plasma membrane protein transport"/>
    <property type="evidence" value="ECO:0007669"/>
    <property type="project" value="TreeGrafter"/>
</dbReference>
<dbReference type="OrthoDB" id="9982946at2759"/>
<dbReference type="Pfam" id="PF00004">
    <property type="entry name" value="AAA"/>
    <property type="match status" value="2"/>
</dbReference>
<dbReference type="InterPro" id="IPR039812">
    <property type="entry name" value="Vesicle-fus_ATPase"/>
</dbReference>
<dbReference type="Gene3D" id="1.10.8.60">
    <property type="match status" value="2"/>
</dbReference>
<dbReference type="FunFam" id="1.10.8.60:FF:000026">
    <property type="entry name" value="vesicle-fusing ATPase isoform X1"/>
    <property type="match status" value="1"/>
</dbReference>
<name>A0A3N4KA56_9PEZI</name>
<dbReference type="FunFam" id="3.40.50.300:FF:000166">
    <property type="entry name" value="vesicle-fusing ATPase isoform X1"/>
    <property type="match status" value="1"/>
</dbReference>
<evidence type="ECO:0000313" key="14">
    <source>
        <dbReference type="Proteomes" id="UP000276215"/>
    </source>
</evidence>
<dbReference type="InterPro" id="IPR029067">
    <property type="entry name" value="CDC48_domain_2-like_sf"/>
</dbReference>
<dbReference type="InterPro" id="IPR003960">
    <property type="entry name" value="ATPase_AAA_CS"/>
</dbReference>
<dbReference type="GO" id="GO:0006891">
    <property type="term" value="P:intra-Golgi vesicle-mediated transport"/>
    <property type="evidence" value="ECO:0007669"/>
    <property type="project" value="TreeGrafter"/>
</dbReference>
<dbReference type="GO" id="GO:0005524">
    <property type="term" value="F:ATP binding"/>
    <property type="evidence" value="ECO:0007669"/>
    <property type="project" value="UniProtKB-UniRule"/>
</dbReference>
<evidence type="ECO:0000256" key="6">
    <source>
        <dbReference type="ARBA" id="ARBA00022741"/>
    </source>
</evidence>
<protein>
    <recommendedName>
        <fullName evidence="10 11">Vesicular-fusion protein SEC18</fullName>
    </recommendedName>
</protein>
<keyword evidence="7 11" id="KW-0067">ATP-binding</keyword>
<dbReference type="InterPro" id="IPR009010">
    <property type="entry name" value="Asp_de-COase-like_dom_sf"/>
</dbReference>
<comment type="subcellular location">
    <subcellularLocation>
        <location evidence="1 11">Cytoplasm</location>
    </subcellularLocation>
</comment>